<accession>A0ABY0FJ22</accession>
<evidence type="ECO:0008006" key="3">
    <source>
        <dbReference type="Google" id="ProtNLM"/>
    </source>
</evidence>
<proteinExistence type="predicted"/>
<protein>
    <recommendedName>
        <fullName evidence="3">N-acetyltransferase domain-containing protein</fullName>
    </recommendedName>
</protein>
<dbReference type="Gene3D" id="3.40.630.30">
    <property type="match status" value="1"/>
</dbReference>
<comment type="caution">
    <text evidence="1">The sequence shown here is derived from an EMBL/GenBank/DDBJ whole genome shotgun (WGS) entry which is preliminary data.</text>
</comment>
<evidence type="ECO:0000313" key="2">
    <source>
        <dbReference type="Proteomes" id="UP001190925"/>
    </source>
</evidence>
<reference evidence="1 2" key="1">
    <citation type="journal article" date="2018" name="bioRxiv">
        <title>Evidence of independent acquisition and adaption of ultra-small bacteria to human hosts across the highly diverse yet reduced genomes of the phylum Saccharibacteria.</title>
        <authorList>
            <person name="McLean J.S."/>
            <person name="Bor B."/>
            <person name="To T.T."/>
            <person name="Liu Q."/>
            <person name="Kearns K.A."/>
            <person name="Solden L.M."/>
            <person name="Wrighton K.C."/>
            <person name="He X."/>
            <person name="Shi W."/>
        </authorList>
    </citation>
    <scope>NUCLEOTIDE SEQUENCE [LARGE SCALE GENOMIC DNA]</scope>
    <source>
        <strain evidence="1 2">TM7_CMJM_G6_1_HOT_870</strain>
    </source>
</reference>
<reference evidence="1 2" key="2">
    <citation type="journal article" date="2020" name="Cell Rep.">
        <title>Acquisition and Adaptation of Ultra-small Parasitic Reduced Genome Bacteria to Mammalian Hosts.</title>
        <authorList>
            <person name="McLean J.S."/>
            <person name="Bor B."/>
            <person name="Kerns K.A."/>
            <person name="Liu Q."/>
            <person name="To T.T."/>
            <person name="Solden L."/>
            <person name="Hendrickson E.L."/>
            <person name="Wrighton K."/>
            <person name="Shi W."/>
            <person name="He X."/>
        </authorList>
    </citation>
    <scope>NUCLEOTIDE SEQUENCE [LARGE SCALE GENOMIC DNA]</scope>
    <source>
        <strain evidence="1 2">TM7_CMJM_G6_1_HOT_870</strain>
    </source>
</reference>
<dbReference type="SUPFAM" id="SSF55729">
    <property type="entry name" value="Acyl-CoA N-acyltransferases (Nat)"/>
    <property type="match status" value="1"/>
</dbReference>
<organism evidence="1 2">
    <name type="scientific">Candidatus Nanogingivalis gingivitcus</name>
    <dbReference type="NCBI Taxonomy" id="2171992"/>
    <lineage>
        <taxon>Bacteria</taxon>
        <taxon>Candidatus Saccharimonadota</taxon>
        <taxon>Candidatus Nanosyncoccalia</taxon>
        <taxon>Candidatus Nanogingivales</taxon>
        <taxon>Candidatus Nanogingivalaceae</taxon>
        <taxon>Candidatus Nanogingivalis</taxon>
    </lineage>
</organism>
<name>A0ABY0FJ22_9BACT</name>
<dbReference type="Proteomes" id="UP001190925">
    <property type="component" value="Unassembled WGS sequence"/>
</dbReference>
<dbReference type="EMBL" id="PRLK01000011">
    <property type="protein sequence ID" value="RYC72350.1"/>
    <property type="molecule type" value="Genomic_DNA"/>
</dbReference>
<sequence>MIDDKITNIEKMILNDRLYYSFLNDLSLDQQGEVSLELSKLSKQDDTVLNVEPDEVLQKECVALLFDSDTDEVISFCTMMKPYYNKYGKLVGEIGTMFTVSEWQDQGCASFLVKLIDDWAAKGNRRVPGKPPIDGAYAFLNTLSPRAFAVNDYRGSVVVDNSEVNAGDYIPDYAIELCRTICKDEKAMQLMDIEKYLDRPFVEVNAENISLHHELEEARAERAIRFEKYIQAIDEKLAENGSISNYAIYGEIKQFYRDNLKNNLKCCDVVVAKSYNN</sequence>
<gene>
    <name evidence="1" type="ORF">G6CMJM_00587</name>
</gene>
<dbReference type="RefSeq" id="WP_129718976.1">
    <property type="nucleotide sequence ID" value="NZ_PRLK01000011.1"/>
</dbReference>
<keyword evidence="2" id="KW-1185">Reference proteome</keyword>
<dbReference type="InterPro" id="IPR016181">
    <property type="entry name" value="Acyl_CoA_acyltransferase"/>
</dbReference>
<evidence type="ECO:0000313" key="1">
    <source>
        <dbReference type="EMBL" id="RYC72350.1"/>
    </source>
</evidence>